<dbReference type="RefSeq" id="WP_131172882.1">
    <property type="nucleotide sequence ID" value="NZ_FXTL01000018.1"/>
</dbReference>
<dbReference type="AlphaFoldDB" id="A0A4Q9KI92"/>
<protein>
    <submittedName>
        <fullName evidence="1">Uncharacterized protein</fullName>
    </submittedName>
</protein>
<sequence length="105" mass="11507">MLNITTALEQAATLLDGATRHGLDQDDLPDRALFALHETTEIQHDLMRLAGLSWLPLGDLHEPAPALTQAADLLHQAVLDLAPGQELTIIGYELRLRRLADQVTP</sequence>
<accession>A0A4Q9KI92</accession>
<reference evidence="1 2" key="1">
    <citation type="submission" date="2019-01" db="EMBL/GenBank/DDBJ databases">
        <title>Lactibacter flavus gen. nov., sp. nov., a novel bacterium of the family Propionibacteriaceae isolated from raw milk and dairy products.</title>
        <authorList>
            <person name="Huptas C."/>
            <person name="Wenning M."/>
            <person name="Breitenwieser F."/>
            <person name="Doll E."/>
            <person name="Von Neubeck M."/>
            <person name="Busse H.-J."/>
            <person name="Scherer S."/>
        </authorList>
    </citation>
    <scope>NUCLEOTIDE SEQUENCE [LARGE SCALE GENOMIC DNA]</scope>
    <source>
        <strain evidence="1 2">DSM 22130</strain>
    </source>
</reference>
<evidence type="ECO:0000313" key="2">
    <source>
        <dbReference type="Proteomes" id="UP000291933"/>
    </source>
</evidence>
<dbReference type="Proteomes" id="UP000291933">
    <property type="component" value="Unassembled WGS sequence"/>
</dbReference>
<keyword evidence="2" id="KW-1185">Reference proteome</keyword>
<name>A0A4Q9KI92_PROTD</name>
<comment type="caution">
    <text evidence="1">The sequence shown here is derived from an EMBL/GenBank/DDBJ whole genome shotgun (WGS) entry which is preliminary data.</text>
</comment>
<proteinExistence type="predicted"/>
<dbReference type="EMBL" id="SDMR01000018">
    <property type="protein sequence ID" value="TBT93139.1"/>
    <property type="molecule type" value="Genomic_DNA"/>
</dbReference>
<organism evidence="1 2">
    <name type="scientific">Propioniciclava tarda</name>
    <dbReference type="NCBI Taxonomy" id="433330"/>
    <lineage>
        <taxon>Bacteria</taxon>
        <taxon>Bacillati</taxon>
        <taxon>Actinomycetota</taxon>
        <taxon>Actinomycetes</taxon>
        <taxon>Propionibacteriales</taxon>
        <taxon>Propionibacteriaceae</taxon>
        <taxon>Propioniciclava</taxon>
    </lineage>
</organism>
<evidence type="ECO:0000313" key="1">
    <source>
        <dbReference type="EMBL" id="TBT93139.1"/>
    </source>
</evidence>
<gene>
    <name evidence="1" type="ORF">ET996_12445</name>
</gene>